<sequence length="623" mass="67025">MEQQKQRVAEKGGLKEESHGLLSAGSKRHSVERNCLFCFILAVAVLVSASVALALGLGIGYGLSESIGSEESSSGSSGSSGTYEHAAVATDAPQCSVVGADILRHGGSAVDAAIASLLCVGVINFHSTGIGGGGFMVFYNATSKIATSLDYRETAPGRANSSLYAPFGPNETESLYGGLAIAVPAELRGLELAHRKFGKLPWKDLFEPAAQIADEGFIVSPPISAAIAAMQNTIIEGNYTGLKHLLAPEGVWLKEGDTIYRKKYAQTLRDIGASGNASYFYDGQFMKRMVEELKENGAILEEEDFLNYTAIEREPVESEFDGLRIIGVPPPSSGAVLALILNILQGYDFKADDFGSLAYHRMVEAFKFGFGQRLLLGDPAFNDTIQGVVDYMLLNTTADYMRSRIQDNTTHDPCYYREPMAVSIPSDHGTSHLSVLAPNGDAVAATSTVNNYFGSLVRSETSGVIFNDEMDDFAIPTRDDPTYLLPTVPNYVEPGKRPQSSTTPTILLDGDRVKMVVGASGGAKITTAAAQASHSTHHVILDVLDFGKGLSEAIQYPRLHHQLYPNYIRIEKDFPQQFQEGLRERGHDVVVSSSYAVVQGIIRSGGYIHATSDPRKGGKPDGF</sequence>
<feature type="binding site" evidence="3">
    <location>
        <position position="522"/>
    </location>
    <ligand>
        <name>L-glutamate</name>
        <dbReference type="ChEBI" id="CHEBI:29985"/>
    </ligand>
</feature>
<keyword evidence="4" id="KW-0812">Transmembrane</keyword>
<dbReference type="GO" id="GO:0006751">
    <property type="term" value="P:glutathione catabolic process"/>
    <property type="evidence" value="ECO:0007669"/>
    <property type="project" value="InterPro"/>
</dbReference>
<dbReference type="PANTHER" id="PTHR11686">
    <property type="entry name" value="GAMMA GLUTAMYL TRANSPEPTIDASE"/>
    <property type="match status" value="1"/>
</dbReference>
<feature type="binding site" evidence="3">
    <location>
        <position position="472"/>
    </location>
    <ligand>
        <name>L-glutamate</name>
        <dbReference type="ChEBI" id="CHEBI:29985"/>
    </ligand>
</feature>
<evidence type="ECO:0000313" key="5">
    <source>
        <dbReference type="EMBL" id="CAI8037798.1"/>
    </source>
</evidence>
<dbReference type="GO" id="GO:0036374">
    <property type="term" value="F:glutathione hydrolase activity"/>
    <property type="evidence" value="ECO:0007669"/>
    <property type="project" value="InterPro"/>
</dbReference>
<keyword evidence="1" id="KW-0800">Toxin</keyword>
<dbReference type="NCBIfam" id="TIGR00066">
    <property type="entry name" value="g_glut_trans"/>
    <property type="match status" value="1"/>
</dbReference>
<dbReference type="Pfam" id="PF01019">
    <property type="entry name" value="G_glu_transpept"/>
    <property type="match status" value="1"/>
</dbReference>
<feature type="binding site" evidence="3">
    <location>
        <position position="152"/>
    </location>
    <ligand>
        <name>L-glutamate</name>
        <dbReference type="ChEBI" id="CHEBI:29985"/>
    </ligand>
</feature>
<feature type="transmembrane region" description="Helical" evidence="4">
    <location>
        <begin position="36"/>
        <end position="63"/>
    </location>
</feature>
<name>A0AA35SXQ6_GEOBA</name>
<organism evidence="5 6">
    <name type="scientific">Geodia barretti</name>
    <name type="common">Barrett's horny sponge</name>
    <dbReference type="NCBI Taxonomy" id="519541"/>
    <lineage>
        <taxon>Eukaryota</taxon>
        <taxon>Metazoa</taxon>
        <taxon>Porifera</taxon>
        <taxon>Demospongiae</taxon>
        <taxon>Heteroscleromorpha</taxon>
        <taxon>Tetractinellida</taxon>
        <taxon>Astrophorina</taxon>
        <taxon>Geodiidae</taxon>
        <taxon>Geodia</taxon>
    </lineage>
</organism>
<dbReference type="Gene3D" id="1.10.246.130">
    <property type="match status" value="1"/>
</dbReference>
<keyword evidence="1" id="KW-1202">Platelet aggregation activating toxin</keyword>
<dbReference type="FunFam" id="3.60.20.40:FF:000001">
    <property type="entry name" value="Gamma-glutamyltranspeptidase 1"/>
    <property type="match status" value="1"/>
</dbReference>
<keyword evidence="4" id="KW-0472">Membrane</keyword>
<dbReference type="GO" id="GO:0005886">
    <property type="term" value="C:plasma membrane"/>
    <property type="evidence" value="ECO:0007669"/>
    <property type="project" value="TreeGrafter"/>
</dbReference>
<dbReference type="PRINTS" id="PR01210">
    <property type="entry name" value="GGTRANSPTASE"/>
</dbReference>
<dbReference type="InterPro" id="IPR043138">
    <property type="entry name" value="GGT_lsub"/>
</dbReference>
<accession>A0AA35SXQ6</accession>
<dbReference type="AlphaFoldDB" id="A0AA35SXQ6"/>
<dbReference type="FunFam" id="1.10.246.130:FF:000001">
    <property type="entry name" value="Gamma-glutamyltransferase 5 isoform 1"/>
    <property type="match status" value="1"/>
</dbReference>
<dbReference type="InterPro" id="IPR029055">
    <property type="entry name" value="Ntn_hydrolases_N"/>
</dbReference>
<feature type="active site" description="Nucleophile" evidence="2">
    <location>
        <position position="430"/>
    </location>
</feature>
<dbReference type="PANTHER" id="PTHR11686:SF9">
    <property type="entry name" value="RE13973P"/>
    <property type="match status" value="1"/>
</dbReference>
<evidence type="ECO:0000256" key="4">
    <source>
        <dbReference type="SAM" id="Phobius"/>
    </source>
</evidence>
<dbReference type="InterPro" id="IPR043137">
    <property type="entry name" value="GGT_ssub_C"/>
</dbReference>
<keyword evidence="4" id="KW-1133">Transmembrane helix</keyword>
<evidence type="ECO:0000256" key="1">
    <source>
        <dbReference type="ARBA" id="ARBA00084097"/>
    </source>
</evidence>
<gene>
    <name evidence="5" type="ORF">GBAR_LOCUS21130</name>
</gene>
<evidence type="ECO:0000313" key="6">
    <source>
        <dbReference type="Proteomes" id="UP001174909"/>
    </source>
</evidence>
<dbReference type="EMBL" id="CASHTH010002959">
    <property type="protein sequence ID" value="CAI8037798.1"/>
    <property type="molecule type" value="Genomic_DNA"/>
</dbReference>
<dbReference type="Gene3D" id="3.60.20.40">
    <property type="match status" value="1"/>
</dbReference>
<reference evidence="5" key="1">
    <citation type="submission" date="2023-03" db="EMBL/GenBank/DDBJ databases">
        <authorList>
            <person name="Steffen K."/>
            <person name="Cardenas P."/>
        </authorList>
    </citation>
    <scope>NUCLEOTIDE SEQUENCE</scope>
</reference>
<protein>
    <submittedName>
        <fullName evidence="5">Glutathione hydrolase 1 proenzyme</fullName>
    </submittedName>
</protein>
<dbReference type="InterPro" id="IPR000101">
    <property type="entry name" value="GGT_peptidase"/>
</dbReference>
<evidence type="ECO:0000256" key="3">
    <source>
        <dbReference type="PIRSR" id="PIRSR600101-2"/>
    </source>
</evidence>
<keyword evidence="6" id="KW-1185">Reference proteome</keyword>
<keyword evidence="5" id="KW-0378">Hydrolase</keyword>
<dbReference type="Proteomes" id="UP001174909">
    <property type="component" value="Unassembled WGS sequence"/>
</dbReference>
<comment type="caution">
    <text evidence="5">The sequence shown here is derived from an EMBL/GenBank/DDBJ whole genome shotgun (WGS) entry which is preliminary data.</text>
</comment>
<keyword evidence="1" id="KW-1199">Hemostasis impairing toxin</keyword>
<feature type="binding site" evidence="3">
    <location>
        <begin position="448"/>
        <end position="450"/>
    </location>
    <ligand>
        <name>L-glutamate</name>
        <dbReference type="ChEBI" id="CHEBI:29985"/>
    </ligand>
</feature>
<feature type="binding site" evidence="3">
    <location>
        <begin position="500"/>
        <end position="501"/>
    </location>
    <ligand>
        <name>L-glutamate</name>
        <dbReference type="ChEBI" id="CHEBI:29985"/>
    </ligand>
</feature>
<proteinExistence type="predicted"/>
<dbReference type="SUPFAM" id="SSF56235">
    <property type="entry name" value="N-terminal nucleophile aminohydrolases (Ntn hydrolases)"/>
    <property type="match status" value="1"/>
</dbReference>
<evidence type="ECO:0000256" key="2">
    <source>
        <dbReference type="PIRSR" id="PIRSR600101-1"/>
    </source>
</evidence>